<feature type="compositionally biased region" description="Pro residues" evidence="1">
    <location>
        <begin position="77"/>
        <end position="88"/>
    </location>
</feature>
<proteinExistence type="predicted"/>
<dbReference type="EMBL" id="VSRR010004583">
    <property type="protein sequence ID" value="MPC40111.1"/>
    <property type="molecule type" value="Genomic_DNA"/>
</dbReference>
<gene>
    <name evidence="2" type="ORF">E2C01_033665</name>
</gene>
<evidence type="ECO:0000313" key="2">
    <source>
        <dbReference type="EMBL" id="MPC40111.1"/>
    </source>
</evidence>
<sequence>MTSSTMKQNKSGQSCIKSLNTKQNQYETRLHNEGIKRVSRITINLELTIEMPDCAAIPEPPASSGRDSSLHGAFTDLPPPTVPTPTPLLPLGGGTLHGTLKHRYRHSEGLCMAPFNTVTATRGRNSAWHLDPARPTPTPTPAVVGGQGVS</sequence>
<feature type="region of interest" description="Disordered" evidence="1">
    <location>
        <begin position="56"/>
        <end position="94"/>
    </location>
</feature>
<comment type="caution">
    <text evidence="2">The sequence shown here is derived from an EMBL/GenBank/DDBJ whole genome shotgun (WGS) entry which is preliminary data.</text>
</comment>
<protein>
    <submittedName>
        <fullName evidence="2">Uncharacterized protein</fullName>
    </submittedName>
</protein>
<dbReference type="Proteomes" id="UP000324222">
    <property type="component" value="Unassembled WGS sequence"/>
</dbReference>
<evidence type="ECO:0000313" key="3">
    <source>
        <dbReference type="Proteomes" id="UP000324222"/>
    </source>
</evidence>
<accession>A0A5B7EZF4</accession>
<keyword evidence="3" id="KW-1185">Reference proteome</keyword>
<reference evidence="2 3" key="1">
    <citation type="submission" date="2019-05" db="EMBL/GenBank/DDBJ databases">
        <title>Another draft genome of Portunus trituberculatus and its Hox gene families provides insights of decapod evolution.</title>
        <authorList>
            <person name="Jeong J.-H."/>
            <person name="Song I."/>
            <person name="Kim S."/>
            <person name="Choi T."/>
            <person name="Kim D."/>
            <person name="Ryu S."/>
            <person name="Kim W."/>
        </authorList>
    </citation>
    <scope>NUCLEOTIDE SEQUENCE [LARGE SCALE GENOMIC DNA]</scope>
    <source>
        <tissue evidence="2">Muscle</tissue>
    </source>
</reference>
<evidence type="ECO:0000256" key="1">
    <source>
        <dbReference type="SAM" id="MobiDB-lite"/>
    </source>
</evidence>
<organism evidence="2 3">
    <name type="scientific">Portunus trituberculatus</name>
    <name type="common">Swimming crab</name>
    <name type="synonym">Neptunus trituberculatus</name>
    <dbReference type="NCBI Taxonomy" id="210409"/>
    <lineage>
        <taxon>Eukaryota</taxon>
        <taxon>Metazoa</taxon>
        <taxon>Ecdysozoa</taxon>
        <taxon>Arthropoda</taxon>
        <taxon>Crustacea</taxon>
        <taxon>Multicrustacea</taxon>
        <taxon>Malacostraca</taxon>
        <taxon>Eumalacostraca</taxon>
        <taxon>Eucarida</taxon>
        <taxon>Decapoda</taxon>
        <taxon>Pleocyemata</taxon>
        <taxon>Brachyura</taxon>
        <taxon>Eubrachyura</taxon>
        <taxon>Portunoidea</taxon>
        <taxon>Portunidae</taxon>
        <taxon>Portuninae</taxon>
        <taxon>Portunus</taxon>
    </lineage>
</organism>
<dbReference type="AlphaFoldDB" id="A0A5B7EZF4"/>
<name>A0A5B7EZF4_PORTR</name>
<feature type="region of interest" description="Disordered" evidence="1">
    <location>
        <begin position="127"/>
        <end position="150"/>
    </location>
</feature>